<gene>
    <name evidence="1" type="ORF">CPB84DRAFT_1848134</name>
</gene>
<reference evidence="1" key="1">
    <citation type="submission" date="2020-11" db="EMBL/GenBank/DDBJ databases">
        <authorList>
            <consortium name="DOE Joint Genome Institute"/>
            <person name="Ahrendt S."/>
            <person name="Riley R."/>
            <person name="Andreopoulos W."/>
            <person name="LaButti K."/>
            <person name="Pangilinan J."/>
            <person name="Ruiz-duenas F.J."/>
            <person name="Barrasa J.M."/>
            <person name="Sanchez-Garcia M."/>
            <person name="Camarero S."/>
            <person name="Miyauchi S."/>
            <person name="Serrano A."/>
            <person name="Linde D."/>
            <person name="Babiker R."/>
            <person name="Drula E."/>
            <person name="Ayuso-Fernandez I."/>
            <person name="Pacheco R."/>
            <person name="Padilla G."/>
            <person name="Ferreira P."/>
            <person name="Barriuso J."/>
            <person name="Kellner H."/>
            <person name="Castanera R."/>
            <person name="Alfaro M."/>
            <person name="Ramirez L."/>
            <person name="Pisabarro A.G."/>
            <person name="Kuo A."/>
            <person name="Tritt A."/>
            <person name="Lipzen A."/>
            <person name="He G."/>
            <person name="Yan M."/>
            <person name="Ng V."/>
            <person name="Cullen D."/>
            <person name="Martin F."/>
            <person name="Rosso M.-N."/>
            <person name="Henrissat B."/>
            <person name="Hibbett D."/>
            <person name="Martinez A.T."/>
            <person name="Grigoriev I.V."/>
        </authorList>
    </citation>
    <scope>NUCLEOTIDE SEQUENCE</scope>
    <source>
        <strain evidence="1">AH 44721</strain>
    </source>
</reference>
<dbReference type="EMBL" id="JADNYJ010000059">
    <property type="protein sequence ID" value="KAF8896773.1"/>
    <property type="molecule type" value="Genomic_DNA"/>
</dbReference>
<accession>A0A9P5NMG0</accession>
<keyword evidence="2" id="KW-1185">Reference proteome</keyword>
<evidence type="ECO:0000313" key="1">
    <source>
        <dbReference type="EMBL" id="KAF8896773.1"/>
    </source>
</evidence>
<organism evidence="1 2">
    <name type="scientific">Gymnopilus junonius</name>
    <name type="common">Spectacular rustgill mushroom</name>
    <name type="synonym">Gymnopilus spectabilis subsp. junonius</name>
    <dbReference type="NCBI Taxonomy" id="109634"/>
    <lineage>
        <taxon>Eukaryota</taxon>
        <taxon>Fungi</taxon>
        <taxon>Dikarya</taxon>
        <taxon>Basidiomycota</taxon>
        <taxon>Agaricomycotina</taxon>
        <taxon>Agaricomycetes</taxon>
        <taxon>Agaricomycetidae</taxon>
        <taxon>Agaricales</taxon>
        <taxon>Agaricineae</taxon>
        <taxon>Hymenogastraceae</taxon>
        <taxon>Gymnopilus</taxon>
    </lineage>
</organism>
<protein>
    <submittedName>
        <fullName evidence="1">Uncharacterized protein</fullName>
    </submittedName>
</protein>
<evidence type="ECO:0000313" key="2">
    <source>
        <dbReference type="Proteomes" id="UP000724874"/>
    </source>
</evidence>
<proteinExistence type="predicted"/>
<dbReference type="Proteomes" id="UP000724874">
    <property type="component" value="Unassembled WGS sequence"/>
</dbReference>
<sequence length="56" mass="6211">MQMMHGRAKAKGDMVGLEELIAQYGPAPPDGAKSRTLDETVILLQVEKRSRPQLFT</sequence>
<dbReference type="AlphaFoldDB" id="A0A9P5NMG0"/>
<comment type="caution">
    <text evidence="1">The sequence shown here is derived from an EMBL/GenBank/DDBJ whole genome shotgun (WGS) entry which is preliminary data.</text>
</comment>
<name>A0A9P5NMG0_GYMJU</name>